<dbReference type="PANTHER" id="PTHR10071:SF335">
    <property type="entry name" value="IRON-SENSING TRANSCRIPTIONAL REPRESSOR-RELATED"/>
    <property type="match status" value="1"/>
</dbReference>
<comment type="subcellular location">
    <subcellularLocation>
        <location evidence="1">Nucleus</location>
    </subcellularLocation>
</comment>
<feature type="compositionally biased region" description="Low complexity" evidence="9">
    <location>
        <begin position="379"/>
        <end position="390"/>
    </location>
</feature>
<dbReference type="OMA" id="CYRPTTM"/>
<dbReference type="GO" id="GO:0000122">
    <property type="term" value="P:negative regulation of transcription by RNA polymerase II"/>
    <property type="evidence" value="ECO:0007669"/>
    <property type="project" value="TreeGrafter"/>
</dbReference>
<feature type="compositionally biased region" description="Polar residues" evidence="9">
    <location>
        <begin position="393"/>
        <end position="403"/>
    </location>
</feature>
<dbReference type="GO" id="GO:0008270">
    <property type="term" value="F:zinc ion binding"/>
    <property type="evidence" value="ECO:0007669"/>
    <property type="project" value="UniProtKB-KW"/>
</dbReference>
<feature type="compositionally biased region" description="Acidic residues" evidence="9">
    <location>
        <begin position="318"/>
        <end position="328"/>
    </location>
</feature>
<organism evidence="11 12">
    <name type="scientific">Cordyceps confragosa</name>
    <name type="common">Lecanicillium lecanii</name>
    <dbReference type="NCBI Taxonomy" id="2714763"/>
    <lineage>
        <taxon>Eukaryota</taxon>
        <taxon>Fungi</taxon>
        <taxon>Dikarya</taxon>
        <taxon>Ascomycota</taxon>
        <taxon>Pezizomycotina</taxon>
        <taxon>Sordariomycetes</taxon>
        <taxon>Hypocreomycetidae</taxon>
        <taxon>Hypocreales</taxon>
        <taxon>Cordycipitaceae</taxon>
        <taxon>Akanthomyces</taxon>
    </lineage>
</organism>
<comment type="caution">
    <text evidence="11">The sequence shown here is derived from an EMBL/GenBank/DDBJ whole genome shotgun (WGS) entry which is preliminary data.</text>
</comment>
<evidence type="ECO:0000256" key="3">
    <source>
        <dbReference type="ARBA" id="ARBA00022771"/>
    </source>
</evidence>
<evidence type="ECO:0000256" key="8">
    <source>
        <dbReference type="PROSITE-ProRule" id="PRU00094"/>
    </source>
</evidence>
<accession>A0A179I3V9</accession>
<dbReference type="PROSITE" id="PS50114">
    <property type="entry name" value="GATA_ZN_FINGER_2"/>
    <property type="match status" value="2"/>
</dbReference>
<evidence type="ECO:0000256" key="1">
    <source>
        <dbReference type="ARBA" id="ARBA00004123"/>
    </source>
</evidence>
<keyword evidence="5" id="KW-0805">Transcription regulation</keyword>
<evidence type="ECO:0000313" key="11">
    <source>
        <dbReference type="EMBL" id="OAQ96340.1"/>
    </source>
</evidence>
<keyword evidence="6" id="KW-0804">Transcription</keyword>
<dbReference type="InterPro" id="IPR013088">
    <property type="entry name" value="Znf_NHR/GATA"/>
</dbReference>
<feature type="region of interest" description="Disordered" evidence="9">
    <location>
        <begin position="144"/>
        <end position="179"/>
    </location>
</feature>
<evidence type="ECO:0000256" key="7">
    <source>
        <dbReference type="ARBA" id="ARBA00023242"/>
    </source>
</evidence>
<dbReference type="PANTHER" id="PTHR10071">
    <property type="entry name" value="TRANSCRIPTION FACTOR GATA FAMILY MEMBER"/>
    <property type="match status" value="1"/>
</dbReference>
<evidence type="ECO:0000256" key="6">
    <source>
        <dbReference type="ARBA" id="ARBA00023163"/>
    </source>
</evidence>
<dbReference type="AlphaFoldDB" id="A0A179I3V9"/>
<dbReference type="Gene3D" id="3.30.50.10">
    <property type="entry name" value="Erythroid Transcription Factor GATA-1, subunit A"/>
    <property type="match status" value="2"/>
</dbReference>
<protein>
    <recommendedName>
        <fullName evidence="10">GATA-type domain-containing protein</fullName>
    </recommendedName>
</protein>
<dbReference type="Proteomes" id="UP000243081">
    <property type="component" value="Unassembled WGS sequence"/>
</dbReference>
<dbReference type="SMART" id="SM00401">
    <property type="entry name" value="ZnF_GATA"/>
    <property type="match status" value="2"/>
</dbReference>
<feature type="compositionally biased region" description="Basic and acidic residues" evidence="9">
    <location>
        <begin position="518"/>
        <end position="534"/>
    </location>
</feature>
<evidence type="ECO:0000259" key="10">
    <source>
        <dbReference type="PROSITE" id="PS50114"/>
    </source>
</evidence>
<dbReference type="PROSITE" id="PS00344">
    <property type="entry name" value="GATA_ZN_FINGER_1"/>
    <property type="match status" value="1"/>
</dbReference>
<keyword evidence="2" id="KW-0479">Metal-binding</keyword>
<feature type="compositionally biased region" description="Polar residues" evidence="9">
    <location>
        <begin position="504"/>
        <end position="517"/>
    </location>
</feature>
<dbReference type="FunFam" id="3.30.50.10:FF:000007">
    <property type="entry name" value="Nitrogen regulatory AreA, N-terminal"/>
    <property type="match status" value="1"/>
</dbReference>
<keyword evidence="3 8" id="KW-0863">Zinc-finger</keyword>
<dbReference type="GO" id="GO:0045944">
    <property type="term" value="P:positive regulation of transcription by RNA polymerase II"/>
    <property type="evidence" value="ECO:0007669"/>
    <property type="project" value="TreeGrafter"/>
</dbReference>
<name>A0A179I3V9_CORDF</name>
<feature type="compositionally biased region" description="Low complexity" evidence="9">
    <location>
        <begin position="34"/>
        <end position="45"/>
    </location>
</feature>
<dbReference type="Pfam" id="PF00320">
    <property type="entry name" value="GATA"/>
    <property type="match status" value="2"/>
</dbReference>
<evidence type="ECO:0000256" key="2">
    <source>
        <dbReference type="ARBA" id="ARBA00022723"/>
    </source>
</evidence>
<dbReference type="EMBL" id="LUKN01004220">
    <property type="protein sequence ID" value="OAQ96340.1"/>
    <property type="molecule type" value="Genomic_DNA"/>
</dbReference>
<dbReference type="OrthoDB" id="515401at2759"/>
<proteinExistence type="predicted"/>
<evidence type="ECO:0000313" key="12">
    <source>
        <dbReference type="Proteomes" id="UP000243081"/>
    </source>
</evidence>
<dbReference type="GO" id="GO:0000978">
    <property type="term" value="F:RNA polymerase II cis-regulatory region sequence-specific DNA binding"/>
    <property type="evidence" value="ECO:0007669"/>
    <property type="project" value="TreeGrafter"/>
</dbReference>
<evidence type="ECO:0000256" key="9">
    <source>
        <dbReference type="SAM" id="MobiDB-lite"/>
    </source>
</evidence>
<gene>
    <name evidence="11" type="ORF">LLEC1_01055</name>
</gene>
<feature type="region of interest" description="Disordered" evidence="9">
    <location>
        <begin position="1"/>
        <end position="88"/>
    </location>
</feature>
<keyword evidence="12" id="KW-1185">Reference proteome</keyword>
<dbReference type="InterPro" id="IPR039355">
    <property type="entry name" value="Transcription_factor_GATA"/>
</dbReference>
<feature type="non-terminal residue" evidence="11">
    <location>
        <position position="1"/>
    </location>
</feature>
<dbReference type="InterPro" id="IPR000679">
    <property type="entry name" value="Znf_GATA"/>
</dbReference>
<feature type="compositionally biased region" description="Low complexity" evidence="9">
    <location>
        <begin position="425"/>
        <end position="434"/>
    </location>
</feature>
<evidence type="ECO:0000256" key="5">
    <source>
        <dbReference type="ARBA" id="ARBA00023015"/>
    </source>
</evidence>
<feature type="domain" description="GATA-type" evidence="10">
    <location>
        <begin position="103"/>
        <end position="158"/>
    </location>
</feature>
<dbReference type="GO" id="GO:0005634">
    <property type="term" value="C:nucleus"/>
    <property type="evidence" value="ECO:0007669"/>
    <property type="project" value="UniProtKB-SubCell"/>
</dbReference>
<reference evidence="11 12" key="1">
    <citation type="submission" date="2016-03" db="EMBL/GenBank/DDBJ databases">
        <title>Fine-scale spatial genetic structure of a fungal parasite of coffee scale insects.</title>
        <authorList>
            <person name="Jackson D."/>
            <person name="Zemenick K.A."/>
            <person name="Malloure B."/>
            <person name="Quandt C.A."/>
            <person name="James T.Y."/>
        </authorList>
    </citation>
    <scope>NUCLEOTIDE SEQUENCE [LARGE SCALE GENOMIC DNA]</scope>
    <source>
        <strain evidence="11 12">UM487</strain>
    </source>
</reference>
<keyword evidence="7" id="KW-0539">Nucleus</keyword>
<feature type="domain" description="GATA-type" evidence="10">
    <location>
        <begin position="263"/>
        <end position="310"/>
    </location>
</feature>
<evidence type="ECO:0000256" key="4">
    <source>
        <dbReference type="ARBA" id="ARBA00022833"/>
    </source>
</evidence>
<keyword evidence="4" id="KW-0862">Zinc</keyword>
<dbReference type="SUPFAM" id="SSF57716">
    <property type="entry name" value="Glucocorticoid receptor-like (DNA-binding domain)"/>
    <property type="match status" value="2"/>
</dbReference>
<feature type="region of interest" description="Disordered" evidence="9">
    <location>
        <begin position="311"/>
        <end position="534"/>
    </location>
</feature>
<dbReference type="PRINTS" id="PR00619">
    <property type="entry name" value="GATAZNFINGER"/>
</dbReference>
<dbReference type="GO" id="GO:0000981">
    <property type="term" value="F:DNA-binding transcription factor activity, RNA polymerase II-specific"/>
    <property type="evidence" value="ECO:0007669"/>
    <property type="project" value="TreeGrafter"/>
</dbReference>
<sequence>FEVIMAEASQPAATASLPRTALPSRPLSRGREGSAATSSSRPSPAGENQRRPLKSGSRSPIAISAAESSSKGAGSKKKQQSGSSSSHGQVCRFAIPVIDAENFRADPTHSNCGTTETPLWRRSPQGATICNACGLYLRARNSARPTNLKKPPKVVSAEPTRENPPKAGGSGQDSSSKVAGATYVAAEKTPSGTCPGGGRCNGTGGAEGCNGCPAYNNRVSKLSMLQRQGGCQGGDEASSDAPAPIDINALQAQNQQSSVIIACQNCGTTITPLWRRDGNGHVICNACGLYYRLHGVHRPVTMKKATIKRRKRVIPANQEEEGEDEDVVMESHSNETTPERGTINDDGSINLGIRRKPEDPVPMDLDTPRHQVKQPSPLPTSLPSASDLAAYRQTPSSSRNARPSLNDENRLPPLTSMTAGPERQSSVSPSSFISPRRKRSFSTTDSASIVGTEGGYDSAKRVSSIRDILNPASSSREGRDGRSDYSLPPLRSPAEGFTPVNRPSAYSSRDGTPTSNSHDGDHRAERTQLLERETERIREMLAAKERELYKLRTG</sequence>
<dbReference type="CDD" id="cd00202">
    <property type="entry name" value="ZnF_GATA"/>
    <property type="match status" value="2"/>
</dbReference>
<feature type="compositionally biased region" description="Low complexity" evidence="9">
    <location>
        <begin position="64"/>
        <end position="73"/>
    </location>
</feature>